<dbReference type="VEuPathDB" id="FungiDB:GGTG_04591"/>
<proteinExistence type="predicted"/>
<feature type="compositionally biased region" description="Gly residues" evidence="4">
    <location>
        <begin position="126"/>
        <end position="136"/>
    </location>
</feature>
<dbReference type="AlphaFoldDB" id="J3NTJ1"/>
<dbReference type="RefSeq" id="XP_009220652.1">
    <property type="nucleotide sequence ID" value="XM_009222388.1"/>
</dbReference>
<dbReference type="GeneID" id="20345049"/>
<dbReference type="CDD" id="cd00067">
    <property type="entry name" value="GAL4"/>
    <property type="match status" value="1"/>
</dbReference>
<evidence type="ECO:0000256" key="3">
    <source>
        <dbReference type="ARBA" id="ARBA00023242"/>
    </source>
</evidence>
<dbReference type="Pfam" id="PF04082">
    <property type="entry name" value="Fungal_trans"/>
    <property type="match status" value="1"/>
</dbReference>
<sequence>MDAAAAAAGPSSGSIAAALDVTVSDENSSNNDSTDPAAVATARPPPKKRRRLVISCVECHRRKQKCDRGYPCTNCRSRGKEHACRYETAATPGAKAGSGGGGGSGPSTAAPAPSTGENTPAQPASDGGGGDDGTGTGKAANFGYAAAGGASTMGFLRRIDRATSSPGLAGDSLTRITAEAGRLADDFGTRERYRCLIRQLPARVYVEKLVEVFFEKYNIHYYPLEYDVFMAQLAEWNSLPFSVFTTVGPRGLSPTLRAFPAVLFQVAAMGLLSLGSDEPHPVYDALKYAGDMTFEDVASDYSESGVAVLSLLGKRQMSLCTVQAGFIRCFFLKYMAQVTEAWHAIGAAIRDAQEIGLHREDQDPRPVVTVAAGVEGEGEDDAAAAAVLRNQWEVQHRRSLWHMLCLWDVHTGLVLGRPLTTDGDAQPPFPVDCPVPTGGLEARSRTAVLPRGPDDPPTPMTRNLWTVRLLPLLREVARLEASGPCPRDFDRVDQIHREMEALEAQIPPCFRVDNPDTRFDDHPACRGWLRGVRTILPQLASFGYFVLHRPYVFTRPRSRAVALRACVDMLKGQRAQFEGMAPEEHRSFAVFFGTFDAIVLLATVFVLFPREHPDLLPDALQHFSWAVERFEVLSRRNNLARSAVAVLRAIWVRLQRSLARSSAVVPVDPRLAAAAADSDVISPFSSGSGLLGVTPSTASAATAAVPSTSDVSISISGGDGDGDGNGHENSSAGGLDTLLLARTSAEPWSLPSDFDWSSIQTLYPTTDLAYNELMTGDHGAFAGAGGFLDDGGTETAVPAELQTWPPPSHGFFGSGGGEGDAPAPGVVPAGAAASGTGLAGADSGGTQGQQNNTAWQFEGDFGDDSIWQVLNLYTPF</sequence>
<dbReference type="GO" id="GO:0000981">
    <property type="term" value="F:DNA-binding transcription factor activity, RNA polymerase II-specific"/>
    <property type="evidence" value="ECO:0007669"/>
    <property type="project" value="InterPro"/>
</dbReference>
<protein>
    <recommendedName>
        <fullName evidence="5">Zn(2)-C6 fungal-type domain-containing protein</fullName>
    </recommendedName>
</protein>
<evidence type="ECO:0000259" key="5">
    <source>
        <dbReference type="PROSITE" id="PS50048"/>
    </source>
</evidence>
<feature type="compositionally biased region" description="Low complexity" evidence="4">
    <location>
        <begin position="106"/>
        <end position="116"/>
    </location>
</feature>
<reference evidence="6" key="2">
    <citation type="submission" date="2010-07" db="EMBL/GenBank/DDBJ databases">
        <authorList>
            <consortium name="The Broad Institute Genome Sequencing Platform"/>
            <consortium name="Broad Institute Genome Sequencing Center for Infectious Disease"/>
            <person name="Ma L.-J."/>
            <person name="Dead R."/>
            <person name="Young S."/>
            <person name="Zeng Q."/>
            <person name="Koehrsen M."/>
            <person name="Alvarado L."/>
            <person name="Berlin A."/>
            <person name="Chapman S.B."/>
            <person name="Chen Z."/>
            <person name="Freedman E."/>
            <person name="Gellesch M."/>
            <person name="Goldberg J."/>
            <person name="Griggs A."/>
            <person name="Gujja S."/>
            <person name="Heilman E.R."/>
            <person name="Heiman D."/>
            <person name="Hepburn T."/>
            <person name="Howarth C."/>
            <person name="Jen D."/>
            <person name="Larson L."/>
            <person name="Mehta T."/>
            <person name="Neiman D."/>
            <person name="Pearson M."/>
            <person name="Roberts A."/>
            <person name="Saif S."/>
            <person name="Shea T."/>
            <person name="Shenoy N."/>
            <person name="Sisk P."/>
            <person name="Stolte C."/>
            <person name="Sykes S."/>
            <person name="Walk T."/>
            <person name="White J."/>
            <person name="Yandava C."/>
            <person name="Haas B."/>
            <person name="Nusbaum C."/>
            <person name="Birren B."/>
        </authorList>
    </citation>
    <scope>NUCLEOTIDE SEQUENCE</scope>
    <source>
        <strain evidence="6">R3-111a-1</strain>
    </source>
</reference>
<dbReference type="GO" id="GO:0008270">
    <property type="term" value="F:zinc ion binding"/>
    <property type="evidence" value="ECO:0007669"/>
    <property type="project" value="InterPro"/>
</dbReference>
<organism evidence="6">
    <name type="scientific">Gaeumannomyces tritici (strain R3-111a-1)</name>
    <name type="common">Wheat and barley take-all root rot fungus</name>
    <name type="synonym">Gaeumannomyces graminis var. tritici</name>
    <dbReference type="NCBI Taxonomy" id="644352"/>
    <lineage>
        <taxon>Eukaryota</taxon>
        <taxon>Fungi</taxon>
        <taxon>Dikarya</taxon>
        <taxon>Ascomycota</taxon>
        <taxon>Pezizomycotina</taxon>
        <taxon>Sordariomycetes</taxon>
        <taxon>Sordariomycetidae</taxon>
        <taxon>Magnaporthales</taxon>
        <taxon>Magnaporthaceae</taxon>
        <taxon>Gaeumannomyces</taxon>
    </lineage>
</organism>
<feature type="compositionally biased region" description="Low complexity" evidence="4">
    <location>
        <begin position="832"/>
        <end position="841"/>
    </location>
</feature>
<evidence type="ECO:0000256" key="4">
    <source>
        <dbReference type="SAM" id="MobiDB-lite"/>
    </source>
</evidence>
<name>J3NTJ1_GAET3</name>
<evidence type="ECO:0000313" key="8">
    <source>
        <dbReference type="Proteomes" id="UP000006039"/>
    </source>
</evidence>
<reference evidence="7" key="5">
    <citation type="submission" date="2018-04" db="UniProtKB">
        <authorList>
            <consortium name="EnsemblFungi"/>
        </authorList>
    </citation>
    <scope>IDENTIFICATION</scope>
    <source>
        <strain evidence="7">R3-111a-1</strain>
    </source>
</reference>
<dbReference type="PROSITE" id="PS50048">
    <property type="entry name" value="ZN2_CY6_FUNGAL_2"/>
    <property type="match status" value="1"/>
</dbReference>
<evidence type="ECO:0000313" key="7">
    <source>
        <dbReference type="EnsemblFungi" id="EJT79507"/>
    </source>
</evidence>
<dbReference type="InterPro" id="IPR050613">
    <property type="entry name" value="Sec_Metabolite_Reg"/>
</dbReference>
<dbReference type="SMART" id="SM00066">
    <property type="entry name" value="GAL4"/>
    <property type="match status" value="1"/>
</dbReference>
<dbReference type="GO" id="GO:0006351">
    <property type="term" value="P:DNA-templated transcription"/>
    <property type="evidence" value="ECO:0007669"/>
    <property type="project" value="InterPro"/>
</dbReference>
<keyword evidence="2" id="KW-0479">Metal-binding</keyword>
<keyword evidence="8" id="KW-1185">Reference proteome</keyword>
<dbReference type="Pfam" id="PF00172">
    <property type="entry name" value="Zn_clus"/>
    <property type="match status" value="1"/>
</dbReference>
<dbReference type="SUPFAM" id="SSF57701">
    <property type="entry name" value="Zn2/Cys6 DNA-binding domain"/>
    <property type="match status" value="1"/>
</dbReference>
<dbReference type="EMBL" id="GL385396">
    <property type="protein sequence ID" value="EJT79507.1"/>
    <property type="molecule type" value="Genomic_DNA"/>
</dbReference>
<comment type="subcellular location">
    <subcellularLocation>
        <location evidence="1">Nucleus</location>
    </subcellularLocation>
</comment>
<feature type="region of interest" description="Disordered" evidence="4">
    <location>
        <begin position="710"/>
        <end position="731"/>
    </location>
</feature>
<dbReference type="CDD" id="cd12148">
    <property type="entry name" value="fungal_TF_MHR"/>
    <property type="match status" value="1"/>
</dbReference>
<evidence type="ECO:0000313" key="6">
    <source>
        <dbReference type="EMBL" id="EJT79507.1"/>
    </source>
</evidence>
<dbReference type="PANTHER" id="PTHR31001">
    <property type="entry name" value="UNCHARACTERIZED TRANSCRIPTIONAL REGULATORY PROTEIN"/>
    <property type="match status" value="1"/>
</dbReference>
<feature type="region of interest" description="Disordered" evidence="4">
    <location>
        <begin position="832"/>
        <end position="853"/>
    </location>
</feature>
<evidence type="ECO:0000256" key="1">
    <source>
        <dbReference type="ARBA" id="ARBA00004123"/>
    </source>
</evidence>
<keyword evidence="3" id="KW-0539">Nucleus</keyword>
<dbReference type="InterPro" id="IPR036864">
    <property type="entry name" value="Zn2-C6_fun-type_DNA-bd_sf"/>
</dbReference>
<reference evidence="8" key="1">
    <citation type="submission" date="2010-07" db="EMBL/GenBank/DDBJ databases">
        <title>The genome sequence of Gaeumannomyces graminis var. tritici strain R3-111a-1.</title>
        <authorList>
            <consortium name="The Broad Institute Genome Sequencing Platform"/>
            <person name="Ma L.-J."/>
            <person name="Dead R."/>
            <person name="Young S."/>
            <person name="Zeng Q."/>
            <person name="Koehrsen M."/>
            <person name="Alvarado L."/>
            <person name="Berlin A."/>
            <person name="Chapman S.B."/>
            <person name="Chen Z."/>
            <person name="Freedman E."/>
            <person name="Gellesch M."/>
            <person name="Goldberg J."/>
            <person name="Griggs A."/>
            <person name="Gujja S."/>
            <person name="Heilman E.R."/>
            <person name="Heiman D."/>
            <person name="Hepburn T."/>
            <person name="Howarth C."/>
            <person name="Jen D."/>
            <person name="Larson L."/>
            <person name="Mehta T."/>
            <person name="Neiman D."/>
            <person name="Pearson M."/>
            <person name="Roberts A."/>
            <person name="Saif S."/>
            <person name="Shea T."/>
            <person name="Shenoy N."/>
            <person name="Sisk P."/>
            <person name="Stolte C."/>
            <person name="Sykes S."/>
            <person name="Walk T."/>
            <person name="White J."/>
            <person name="Yandava C."/>
            <person name="Haas B."/>
            <person name="Nusbaum C."/>
            <person name="Birren B."/>
        </authorList>
    </citation>
    <scope>NUCLEOTIDE SEQUENCE [LARGE SCALE GENOMIC DNA]</scope>
    <source>
        <strain evidence="8">R3-111a-1</strain>
    </source>
</reference>
<feature type="region of interest" description="Disordered" evidence="4">
    <location>
        <begin position="24"/>
        <end position="50"/>
    </location>
</feature>
<feature type="domain" description="Zn(2)-C6 fungal-type" evidence="5">
    <location>
        <begin position="55"/>
        <end position="86"/>
    </location>
</feature>
<reference evidence="7" key="4">
    <citation type="journal article" date="2015" name="G3 (Bethesda)">
        <title>Genome sequences of three phytopathogenic species of the Magnaporthaceae family of fungi.</title>
        <authorList>
            <person name="Okagaki L.H."/>
            <person name="Nunes C.C."/>
            <person name="Sailsbery J."/>
            <person name="Clay B."/>
            <person name="Brown D."/>
            <person name="John T."/>
            <person name="Oh Y."/>
            <person name="Young N."/>
            <person name="Fitzgerald M."/>
            <person name="Haas B.J."/>
            <person name="Zeng Q."/>
            <person name="Young S."/>
            <person name="Adiconis X."/>
            <person name="Fan L."/>
            <person name="Levin J.Z."/>
            <person name="Mitchell T.K."/>
            <person name="Okubara P.A."/>
            <person name="Farman M.L."/>
            <person name="Kohn L.M."/>
            <person name="Birren B."/>
            <person name="Ma L.-J."/>
            <person name="Dean R.A."/>
        </authorList>
    </citation>
    <scope>NUCLEOTIDE SEQUENCE</scope>
    <source>
        <strain evidence="7">R3-111a-1</strain>
    </source>
</reference>
<dbReference type="PANTHER" id="PTHR31001:SF87">
    <property type="entry name" value="COL-21"/>
    <property type="match status" value="1"/>
</dbReference>
<evidence type="ECO:0000256" key="2">
    <source>
        <dbReference type="ARBA" id="ARBA00022723"/>
    </source>
</evidence>
<dbReference type="SMART" id="SM00906">
    <property type="entry name" value="Fungal_trans"/>
    <property type="match status" value="1"/>
</dbReference>
<feature type="compositionally biased region" description="Gly residues" evidence="4">
    <location>
        <begin position="96"/>
        <end position="105"/>
    </location>
</feature>
<dbReference type="OrthoDB" id="10263753at2759"/>
<dbReference type="Gene3D" id="4.10.240.10">
    <property type="entry name" value="Zn(2)-C6 fungal-type DNA-binding domain"/>
    <property type="match status" value="1"/>
</dbReference>
<dbReference type="eggNOG" id="ENOG502QQCV">
    <property type="taxonomic scope" value="Eukaryota"/>
</dbReference>
<gene>
    <name evidence="7" type="primary">20345049</name>
    <name evidence="6" type="ORF">GGTG_04591</name>
</gene>
<dbReference type="GO" id="GO:0005634">
    <property type="term" value="C:nucleus"/>
    <property type="evidence" value="ECO:0007669"/>
    <property type="project" value="UniProtKB-SubCell"/>
</dbReference>
<dbReference type="InterPro" id="IPR001138">
    <property type="entry name" value="Zn2Cys6_DnaBD"/>
</dbReference>
<feature type="region of interest" description="Disordered" evidence="4">
    <location>
        <begin position="91"/>
        <end position="136"/>
    </location>
</feature>
<reference evidence="6" key="3">
    <citation type="submission" date="2010-09" db="EMBL/GenBank/DDBJ databases">
        <title>Annotation of Gaeumannomyces graminis var. tritici R3-111a-1.</title>
        <authorList>
            <consortium name="The Broad Institute Genome Sequencing Platform"/>
            <person name="Ma L.-J."/>
            <person name="Dead R."/>
            <person name="Young S.K."/>
            <person name="Zeng Q."/>
            <person name="Gargeya S."/>
            <person name="Fitzgerald M."/>
            <person name="Haas B."/>
            <person name="Abouelleil A."/>
            <person name="Alvarado L."/>
            <person name="Arachchi H.M."/>
            <person name="Berlin A."/>
            <person name="Brown A."/>
            <person name="Chapman S.B."/>
            <person name="Chen Z."/>
            <person name="Dunbar C."/>
            <person name="Freedman E."/>
            <person name="Gearin G."/>
            <person name="Gellesch M."/>
            <person name="Goldberg J."/>
            <person name="Griggs A."/>
            <person name="Gujja S."/>
            <person name="Heiman D."/>
            <person name="Howarth C."/>
            <person name="Larson L."/>
            <person name="Lui A."/>
            <person name="MacDonald P.J.P."/>
            <person name="Mehta T."/>
            <person name="Montmayeur A."/>
            <person name="Murphy C."/>
            <person name="Neiman D."/>
            <person name="Pearson M."/>
            <person name="Priest M."/>
            <person name="Roberts A."/>
            <person name="Saif S."/>
            <person name="Shea T."/>
            <person name="Shenoy N."/>
            <person name="Sisk P."/>
            <person name="Stolte C."/>
            <person name="Sykes S."/>
            <person name="Yandava C."/>
            <person name="Wortman J."/>
            <person name="Nusbaum C."/>
            <person name="Birren B."/>
        </authorList>
    </citation>
    <scope>NUCLEOTIDE SEQUENCE</scope>
    <source>
        <strain evidence="6">R3-111a-1</strain>
    </source>
</reference>
<dbReference type="EnsemblFungi" id="EJT79507">
    <property type="protein sequence ID" value="EJT79507"/>
    <property type="gene ID" value="GGTG_04591"/>
</dbReference>
<dbReference type="Proteomes" id="UP000006039">
    <property type="component" value="Unassembled WGS sequence"/>
</dbReference>
<dbReference type="PROSITE" id="PS00463">
    <property type="entry name" value="ZN2_CY6_FUNGAL_1"/>
    <property type="match status" value="1"/>
</dbReference>
<dbReference type="STRING" id="644352.J3NTJ1"/>
<feature type="compositionally biased region" description="Low complexity" evidence="4">
    <location>
        <begin position="24"/>
        <end position="42"/>
    </location>
</feature>
<dbReference type="InterPro" id="IPR007219">
    <property type="entry name" value="XnlR_reg_dom"/>
</dbReference>
<dbReference type="HOGENOM" id="CLU_013838_0_0_1"/>
<dbReference type="GO" id="GO:0003677">
    <property type="term" value="F:DNA binding"/>
    <property type="evidence" value="ECO:0007669"/>
    <property type="project" value="InterPro"/>
</dbReference>
<accession>J3NTJ1</accession>